<dbReference type="STRING" id="6186.A0A183L358"/>
<gene>
    <name evidence="3" type="ORF">SCUD_LOCUS21763</name>
</gene>
<evidence type="ECO:0000313" key="3">
    <source>
        <dbReference type="EMBL" id="VDP76457.1"/>
    </source>
</evidence>
<evidence type="ECO:0000313" key="5">
    <source>
        <dbReference type="WBParaSite" id="SCUD_0002176701-mRNA-1"/>
    </source>
</evidence>
<dbReference type="WBParaSite" id="SCUD_0002176701-mRNA-1">
    <property type="protein sequence ID" value="SCUD_0002176701-mRNA-1"/>
    <property type="gene ID" value="SCUD_0002176701"/>
</dbReference>
<evidence type="ECO:0000256" key="1">
    <source>
        <dbReference type="ARBA" id="ARBA00022741"/>
    </source>
</evidence>
<dbReference type="Pfam" id="PF03969">
    <property type="entry name" value="AFG1_ATPase"/>
    <property type="match status" value="1"/>
</dbReference>
<dbReference type="Proteomes" id="UP000279833">
    <property type="component" value="Unassembled WGS sequence"/>
</dbReference>
<proteinExistence type="predicted"/>
<sequence length="127" mass="14925">MNLTKRFHTIILCDVPQMGMHNLPSLKRFTHFIDVLYDTHTRLIIGANCSLENLLLLSNNDTSIELQFHHRQLMDDLKMNMDHPTNMKASIFTGDEDLFAYSRTLSRLREMRSKVYWDQSGPNRKVD</sequence>
<protein>
    <submittedName>
        <fullName evidence="5">GPN-loop GTPase 2</fullName>
    </submittedName>
</protein>
<reference evidence="5" key="1">
    <citation type="submission" date="2016-06" db="UniProtKB">
        <authorList>
            <consortium name="WormBaseParasite"/>
        </authorList>
    </citation>
    <scope>IDENTIFICATION</scope>
</reference>
<dbReference type="PANTHER" id="PTHR12169:SF6">
    <property type="entry name" value="AFG1-LIKE ATPASE"/>
    <property type="match status" value="1"/>
</dbReference>
<organism evidence="5">
    <name type="scientific">Schistosoma curassoni</name>
    <dbReference type="NCBI Taxonomy" id="6186"/>
    <lineage>
        <taxon>Eukaryota</taxon>
        <taxon>Metazoa</taxon>
        <taxon>Spiralia</taxon>
        <taxon>Lophotrochozoa</taxon>
        <taxon>Platyhelminthes</taxon>
        <taxon>Trematoda</taxon>
        <taxon>Digenea</taxon>
        <taxon>Strigeidida</taxon>
        <taxon>Schistosomatoidea</taxon>
        <taxon>Schistosomatidae</taxon>
        <taxon>Schistosoma</taxon>
    </lineage>
</organism>
<accession>A0A183L358</accession>
<name>A0A183L358_9TREM</name>
<dbReference type="AlphaFoldDB" id="A0A183L358"/>
<dbReference type="GO" id="GO:0016887">
    <property type="term" value="F:ATP hydrolysis activity"/>
    <property type="evidence" value="ECO:0007669"/>
    <property type="project" value="InterPro"/>
</dbReference>
<dbReference type="InterPro" id="IPR005654">
    <property type="entry name" value="ATPase_AFG1-like"/>
</dbReference>
<dbReference type="GO" id="GO:0005739">
    <property type="term" value="C:mitochondrion"/>
    <property type="evidence" value="ECO:0007669"/>
    <property type="project" value="TreeGrafter"/>
</dbReference>
<dbReference type="PANTHER" id="PTHR12169">
    <property type="entry name" value="ATPASE N2B"/>
    <property type="match status" value="1"/>
</dbReference>
<keyword evidence="2" id="KW-0067">ATP-binding</keyword>
<dbReference type="GO" id="GO:0005524">
    <property type="term" value="F:ATP binding"/>
    <property type="evidence" value="ECO:0007669"/>
    <property type="project" value="UniProtKB-KW"/>
</dbReference>
<reference evidence="3 4" key="2">
    <citation type="submission" date="2018-11" db="EMBL/GenBank/DDBJ databases">
        <authorList>
            <consortium name="Pathogen Informatics"/>
        </authorList>
    </citation>
    <scope>NUCLEOTIDE SEQUENCE [LARGE SCALE GENOMIC DNA]</scope>
    <source>
        <strain evidence="3">Dakar</strain>
        <strain evidence="4">Dakar, Senegal</strain>
    </source>
</reference>
<keyword evidence="1" id="KW-0547">Nucleotide-binding</keyword>
<evidence type="ECO:0000313" key="4">
    <source>
        <dbReference type="Proteomes" id="UP000279833"/>
    </source>
</evidence>
<dbReference type="EMBL" id="UZAK01047353">
    <property type="protein sequence ID" value="VDP76457.1"/>
    <property type="molecule type" value="Genomic_DNA"/>
</dbReference>
<evidence type="ECO:0000256" key="2">
    <source>
        <dbReference type="ARBA" id="ARBA00022840"/>
    </source>
</evidence>
<keyword evidence="4" id="KW-1185">Reference proteome</keyword>